<evidence type="ECO:0000256" key="1">
    <source>
        <dbReference type="ARBA" id="ARBA00005887"/>
    </source>
</evidence>
<reference evidence="5" key="1">
    <citation type="submission" date="2021-06" db="EMBL/GenBank/DDBJ databases">
        <authorList>
            <person name="Hodson N. C."/>
            <person name="Mongue J. A."/>
            <person name="Jaron S. K."/>
        </authorList>
    </citation>
    <scope>NUCLEOTIDE SEQUENCE</scope>
</reference>
<dbReference type="OrthoDB" id="534912at2759"/>
<evidence type="ECO:0000256" key="2">
    <source>
        <dbReference type="ARBA" id="ARBA00022448"/>
    </source>
</evidence>
<feature type="domain" description="Ammonium transporter AmtB-like" evidence="4">
    <location>
        <begin position="60"/>
        <end position="97"/>
    </location>
</feature>
<evidence type="ECO:0000313" key="6">
    <source>
        <dbReference type="Proteomes" id="UP000708208"/>
    </source>
</evidence>
<keyword evidence="3" id="KW-0924">Ammonia transport</keyword>
<proteinExistence type="inferred from homology"/>
<comment type="similarity">
    <text evidence="1">Belongs to the ammonia transporter channel (TC 1.A.11.2) family.</text>
</comment>
<keyword evidence="6" id="KW-1185">Reference proteome</keyword>
<dbReference type="EMBL" id="CAJVCH010098702">
    <property type="protein sequence ID" value="CAG7723388.1"/>
    <property type="molecule type" value="Genomic_DNA"/>
</dbReference>
<keyword evidence="2" id="KW-0813">Transport</keyword>
<gene>
    <name evidence="5" type="ORF">AFUS01_LOCUS12478</name>
</gene>
<feature type="non-terminal residue" evidence="5">
    <location>
        <position position="1"/>
    </location>
</feature>
<accession>A0A8J2JQ43</accession>
<name>A0A8J2JQ43_9HEXA</name>
<dbReference type="PANTHER" id="PTHR11730">
    <property type="entry name" value="AMMONIUM TRANSPORTER"/>
    <property type="match status" value="1"/>
</dbReference>
<dbReference type="GO" id="GO:0097272">
    <property type="term" value="P:ammonium homeostasis"/>
    <property type="evidence" value="ECO:0007669"/>
    <property type="project" value="TreeGrafter"/>
</dbReference>
<sequence length="113" mass="11855">RFGVSGAKWKFAARAAVSTLIASIGGGGSSGGYGRLRTLPYCGRICGWSYWGSCGDRYQSIPDSLRVDDPVGATAIHAFGGLWGLVAVALFAEEDEGLGFTKGHPGLNILKFE</sequence>
<dbReference type="InterPro" id="IPR024041">
    <property type="entry name" value="NH4_transpt_AmtB-like_dom"/>
</dbReference>
<dbReference type="Proteomes" id="UP000708208">
    <property type="component" value="Unassembled WGS sequence"/>
</dbReference>
<evidence type="ECO:0000259" key="4">
    <source>
        <dbReference type="Pfam" id="PF00909"/>
    </source>
</evidence>
<comment type="caution">
    <text evidence="5">The sequence shown here is derived from an EMBL/GenBank/DDBJ whole genome shotgun (WGS) entry which is preliminary data.</text>
</comment>
<dbReference type="GO" id="GO:0005886">
    <property type="term" value="C:plasma membrane"/>
    <property type="evidence" value="ECO:0007669"/>
    <property type="project" value="TreeGrafter"/>
</dbReference>
<dbReference type="PANTHER" id="PTHR11730:SF6">
    <property type="entry name" value="AMMONIUM TRANSPORTER"/>
    <property type="match status" value="1"/>
</dbReference>
<organism evidence="5 6">
    <name type="scientific">Allacma fusca</name>
    <dbReference type="NCBI Taxonomy" id="39272"/>
    <lineage>
        <taxon>Eukaryota</taxon>
        <taxon>Metazoa</taxon>
        <taxon>Ecdysozoa</taxon>
        <taxon>Arthropoda</taxon>
        <taxon>Hexapoda</taxon>
        <taxon>Collembola</taxon>
        <taxon>Symphypleona</taxon>
        <taxon>Sminthuridae</taxon>
        <taxon>Allacma</taxon>
    </lineage>
</organism>
<dbReference type="GO" id="GO:0008519">
    <property type="term" value="F:ammonium channel activity"/>
    <property type="evidence" value="ECO:0007669"/>
    <property type="project" value="InterPro"/>
</dbReference>
<dbReference type="Pfam" id="PF00909">
    <property type="entry name" value="Ammonium_transp"/>
    <property type="match status" value="1"/>
</dbReference>
<dbReference type="AlphaFoldDB" id="A0A8J2JQ43"/>
<protein>
    <recommendedName>
        <fullName evidence="4">Ammonium transporter AmtB-like domain-containing protein</fullName>
    </recommendedName>
</protein>
<evidence type="ECO:0000256" key="3">
    <source>
        <dbReference type="ARBA" id="ARBA00023177"/>
    </source>
</evidence>
<evidence type="ECO:0000313" key="5">
    <source>
        <dbReference type="EMBL" id="CAG7723388.1"/>
    </source>
</evidence>